<organism evidence="8 9">
    <name type="scientific">Agrocybe chaxingu</name>
    <dbReference type="NCBI Taxonomy" id="84603"/>
    <lineage>
        <taxon>Eukaryota</taxon>
        <taxon>Fungi</taxon>
        <taxon>Dikarya</taxon>
        <taxon>Basidiomycota</taxon>
        <taxon>Agaricomycotina</taxon>
        <taxon>Agaricomycetes</taxon>
        <taxon>Agaricomycetidae</taxon>
        <taxon>Agaricales</taxon>
        <taxon>Agaricineae</taxon>
        <taxon>Strophariaceae</taxon>
        <taxon>Agrocybe</taxon>
    </lineage>
</organism>
<accession>A0A9W8MZF3</accession>
<dbReference type="PROSITE" id="PS00394">
    <property type="entry name" value="DNA_PHOTOLYASES_1_1"/>
    <property type="match status" value="1"/>
</dbReference>
<keyword evidence="4" id="KW-0963">Cytoplasm</keyword>
<evidence type="ECO:0000256" key="1">
    <source>
        <dbReference type="ARBA" id="ARBA00001968"/>
    </source>
</evidence>
<dbReference type="Gene3D" id="1.10.579.10">
    <property type="entry name" value="DNA Cyclobutane Dipyrimidine Photolyase, subunit A, domain 3"/>
    <property type="match status" value="1"/>
</dbReference>
<dbReference type="Gene3D" id="2.30.30.870">
    <property type="entry name" value="Pelota, domain A"/>
    <property type="match status" value="1"/>
</dbReference>
<evidence type="ECO:0000259" key="7">
    <source>
        <dbReference type="PROSITE" id="PS51645"/>
    </source>
</evidence>
<feature type="domain" description="Photolyase/cryptochrome alpha/beta" evidence="7">
    <location>
        <begin position="488"/>
        <end position="625"/>
    </location>
</feature>
<dbReference type="InterPro" id="IPR006050">
    <property type="entry name" value="DNA_photolyase_N"/>
</dbReference>
<dbReference type="InterPro" id="IPR029064">
    <property type="entry name" value="Ribosomal_eL30-like_sf"/>
</dbReference>
<feature type="compositionally biased region" description="Polar residues" evidence="6">
    <location>
        <begin position="85"/>
        <end position="98"/>
    </location>
</feature>
<dbReference type="InterPro" id="IPR038069">
    <property type="entry name" value="Pelota/DOM34_N"/>
</dbReference>
<evidence type="ECO:0000256" key="6">
    <source>
        <dbReference type="SAM" id="MobiDB-lite"/>
    </source>
</evidence>
<evidence type="ECO:0000256" key="2">
    <source>
        <dbReference type="ARBA" id="ARBA00004496"/>
    </source>
</evidence>
<keyword evidence="9" id="KW-1185">Reference proteome</keyword>
<dbReference type="InterPro" id="IPR005141">
    <property type="entry name" value="eRF1_2"/>
</dbReference>
<dbReference type="FunFam" id="2.30.30.870:FF:000001">
    <property type="entry name" value="Protein pelota homolog"/>
    <property type="match status" value="1"/>
</dbReference>
<keyword evidence="5" id="KW-0479">Metal-binding</keyword>
<comment type="subcellular location">
    <subcellularLocation>
        <location evidence="2">Cytoplasm</location>
    </subcellularLocation>
</comment>
<dbReference type="AlphaFoldDB" id="A0A9W8MZF3"/>
<dbReference type="SUPFAM" id="SSF159065">
    <property type="entry name" value="Dom34/Pelota N-terminal domain-like"/>
    <property type="match status" value="1"/>
</dbReference>
<dbReference type="GO" id="GO:0071025">
    <property type="term" value="P:RNA surveillance"/>
    <property type="evidence" value="ECO:0007669"/>
    <property type="project" value="InterPro"/>
</dbReference>
<dbReference type="InterPro" id="IPR042226">
    <property type="entry name" value="eFR1_2_sf"/>
</dbReference>
<dbReference type="Proteomes" id="UP001148786">
    <property type="component" value="Unassembled WGS sequence"/>
</dbReference>
<dbReference type="InterPro" id="IPR036155">
    <property type="entry name" value="Crypto/Photolyase_N_sf"/>
</dbReference>
<dbReference type="PROSITE" id="PS51645">
    <property type="entry name" value="PHR_CRY_ALPHA_BETA"/>
    <property type="match status" value="1"/>
</dbReference>
<dbReference type="Pfam" id="PF03464">
    <property type="entry name" value="eRF1_2"/>
    <property type="match status" value="1"/>
</dbReference>
<dbReference type="Gene3D" id="3.40.50.620">
    <property type="entry name" value="HUPs"/>
    <property type="match status" value="1"/>
</dbReference>
<dbReference type="SUPFAM" id="SSF55315">
    <property type="entry name" value="L30e-like"/>
    <property type="match status" value="1"/>
</dbReference>
<dbReference type="InterPro" id="IPR005101">
    <property type="entry name" value="Cryptochr/Photolyase_FAD-bd"/>
</dbReference>
<dbReference type="InterPro" id="IPR004405">
    <property type="entry name" value="TF_pelota"/>
</dbReference>
<dbReference type="SUPFAM" id="SSF52425">
    <property type="entry name" value="Cryptochrome/photolyase, N-terminal domain"/>
    <property type="match status" value="1"/>
</dbReference>
<name>A0A9W8MZF3_9AGAR</name>
<dbReference type="FunFam" id="3.30.1330.30:FF:000008">
    <property type="entry name" value="Protein pelota homolog"/>
    <property type="match status" value="1"/>
</dbReference>
<gene>
    <name evidence="8" type="ORF">NLJ89_g1750</name>
</gene>
<protein>
    <recommendedName>
        <fullName evidence="7">Photolyase/cryptochrome alpha/beta domain-containing protein</fullName>
    </recommendedName>
</protein>
<dbReference type="Pfam" id="PF03441">
    <property type="entry name" value="FAD_binding_7"/>
    <property type="match status" value="1"/>
</dbReference>
<dbReference type="Pfam" id="PF00875">
    <property type="entry name" value="DNA_photolyase"/>
    <property type="match status" value="1"/>
</dbReference>
<evidence type="ECO:0000256" key="4">
    <source>
        <dbReference type="ARBA" id="ARBA00022490"/>
    </source>
</evidence>
<dbReference type="GO" id="GO:0005737">
    <property type="term" value="C:cytoplasm"/>
    <property type="evidence" value="ECO:0007669"/>
    <property type="project" value="UniProtKB-SubCell"/>
</dbReference>
<feature type="region of interest" description="Disordered" evidence="6">
    <location>
        <begin position="422"/>
        <end position="444"/>
    </location>
</feature>
<reference evidence="8" key="1">
    <citation type="submission" date="2022-07" db="EMBL/GenBank/DDBJ databases">
        <title>Genome Sequence of Agrocybe chaxingu.</title>
        <authorList>
            <person name="Buettner E."/>
        </authorList>
    </citation>
    <scope>NUCLEOTIDE SEQUENCE</scope>
    <source>
        <strain evidence="8">MP-N11</strain>
    </source>
</reference>
<dbReference type="PANTHER" id="PTHR10853">
    <property type="entry name" value="PELOTA"/>
    <property type="match status" value="1"/>
</dbReference>
<dbReference type="PANTHER" id="PTHR10853:SF0">
    <property type="entry name" value="PROTEIN PELOTA HOMOLOG"/>
    <property type="match status" value="1"/>
</dbReference>
<dbReference type="Pfam" id="PF26356">
    <property type="entry name" value="Pelota_N"/>
    <property type="match status" value="1"/>
</dbReference>
<dbReference type="GO" id="GO:0070481">
    <property type="term" value="P:nuclear-transcribed mRNA catabolic process, non-stop decay"/>
    <property type="evidence" value="ECO:0007669"/>
    <property type="project" value="InterPro"/>
</dbReference>
<dbReference type="Gene3D" id="3.30.420.60">
    <property type="entry name" value="eRF1 domain 2"/>
    <property type="match status" value="1"/>
</dbReference>
<feature type="region of interest" description="Disordered" evidence="6">
    <location>
        <begin position="78"/>
        <end position="98"/>
    </location>
</feature>
<dbReference type="InterPro" id="IPR036134">
    <property type="entry name" value="Crypto/Photolyase_FAD-like_sf"/>
</dbReference>
<evidence type="ECO:0000256" key="3">
    <source>
        <dbReference type="ARBA" id="ARBA00009504"/>
    </source>
</evidence>
<dbReference type="EMBL" id="JANKHO010000096">
    <property type="protein sequence ID" value="KAJ3515445.1"/>
    <property type="molecule type" value="Genomic_DNA"/>
</dbReference>
<evidence type="ECO:0000256" key="5">
    <source>
        <dbReference type="ARBA" id="ARBA00022723"/>
    </source>
</evidence>
<dbReference type="OrthoDB" id="10249111at2759"/>
<comment type="similarity">
    <text evidence="3">Belongs to the eukaryotic release factor 1 family. Pelota subfamily.</text>
</comment>
<dbReference type="InterPro" id="IPR014729">
    <property type="entry name" value="Rossmann-like_a/b/a_fold"/>
</dbReference>
<dbReference type="InterPro" id="IPR005140">
    <property type="entry name" value="eRF1_Pelota-like_N"/>
</dbReference>
<dbReference type="InterPro" id="IPR018394">
    <property type="entry name" value="DNA_photolyase_1_CS_C"/>
</dbReference>
<evidence type="ECO:0000313" key="9">
    <source>
        <dbReference type="Proteomes" id="UP001148786"/>
    </source>
</evidence>
<dbReference type="GO" id="GO:0070966">
    <property type="term" value="P:nuclear-transcribed mRNA catabolic process, no-go decay"/>
    <property type="evidence" value="ECO:0007669"/>
    <property type="project" value="InterPro"/>
</dbReference>
<dbReference type="SUPFAM" id="SSF48173">
    <property type="entry name" value="Cryptochrome/photolyase FAD-binding domain"/>
    <property type="match status" value="1"/>
</dbReference>
<evidence type="ECO:0000313" key="8">
    <source>
        <dbReference type="EMBL" id="KAJ3515445.1"/>
    </source>
</evidence>
<dbReference type="InterPro" id="IPR005142">
    <property type="entry name" value="eRF1_3"/>
</dbReference>
<dbReference type="GO" id="GO:0032790">
    <property type="term" value="P:ribosome disassembly"/>
    <property type="evidence" value="ECO:0007669"/>
    <property type="project" value="TreeGrafter"/>
</dbReference>
<dbReference type="SUPFAM" id="SSF53137">
    <property type="entry name" value="Translational machinery components"/>
    <property type="match status" value="1"/>
</dbReference>
<dbReference type="GO" id="GO:0046872">
    <property type="term" value="F:metal ion binding"/>
    <property type="evidence" value="ECO:0007669"/>
    <property type="project" value="UniProtKB-KW"/>
</dbReference>
<dbReference type="Gene3D" id="3.30.1330.30">
    <property type="match status" value="1"/>
</dbReference>
<dbReference type="Gene3D" id="1.25.40.80">
    <property type="match status" value="1"/>
</dbReference>
<feature type="compositionally biased region" description="Basic and acidic residues" evidence="6">
    <location>
        <begin position="423"/>
        <end position="436"/>
    </location>
</feature>
<dbReference type="GO" id="GO:0070651">
    <property type="term" value="P:nonfunctional rRNA decay"/>
    <property type="evidence" value="ECO:0007669"/>
    <property type="project" value="TreeGrafter"/>
</dbReference>
<sequence>MKLVNKFIDKHGAGHVTLRPEDDEDMWHLYNLIQPGDSVRAPAIRRVQNVSSTGSTASHRVRLNLTIQVGRVDFSSGAAPGAANAESTDQEGGSSAGTTSAALHISGRVISENVHVKLGAFHTLDVEANRDVRIEKADGWDSVAVARVEESIIPGKGAEVGAVVCGEGVAAFCLLSQHMTLITHRISVSIPRKSGTSGASQHDKALVKFYSTLYDSFIRHIPYGNVGLRAIVIASPGWVRDAVYDYIITEAGRRGDKTLQKAMKEKGIKVHINSPHVHSLVEVLKSPEVANQLKETKFAREGMMLDKFFKMLGTDEMRAWYGPDHVCLAADRGAIGTLLISDDLFRSSDPTTRKKYVAVVEAVQQKGGEVVIFSSMHESGQQLNQLTGIAAILTFPLDVEVVEAEEREEAEARRFSYLPPTMTKREMSPAPEEGHSNAKRARTSKSKTFNPIKVATAEAAAAVDANTPFSQLMDALDDVVEKPKKGECVVYWMRMADLRIHDNRALSRASDQAQKDGIPLIVLFIISPQDYIAHDRGARRIDFTLRNLALMKTSFADLHIPLQVVTHFQRKTMPYCALSFCEKHGATTLFANIEYEVDELRRDLEICKLAAPKGIQANFFHNKCVIEPGIIVTKQDKAYTVYSPYQRKWIATLNANIPYYLEECPDPVANDENVRSSKIFAQLFDTRVPDYIEGFRLDDADREKMKEVWPAGEDVAAKMLDAFLATKARTSQLGAVDPVACGAEASDKASRVLKYGSERDRADRDTTSRLSLYLSSGVISVRACVRASMVKWKTSKVDDNRNSGVGRWIQEIAWRDFYTNVLAALPRVSMGRPFLEKFADVVWEKHEDSSGNDSEALKRWKAGTTGVPVVDAAMRCMNEMGWMHNRARMIAAMFLTKDLMIDWRVGERYFMEKLIDGDLASNNGGWQWCASTGVDPCPYFRIFNPYSQSSKVDPTGEFIRHWVPELRKLAGPDLHNPPTVTAKKLGYPLPVVVHSESRDRALRRYKNPGEE</sequence>
<dbReference type="SMART" id="SM01194">
    <property type="entry name" value="eRF1_1"/>
    <property type="match status" value="1"/>
</dbReference>
<comment type="caution">
    <text evidence="8">The sequence shown here is derived from an EMBL/GenBank/DDBJ whole genome shotgun (WGS) entry which is preliminary data.</text>
</comment>
<dbReference type="Pfam" id="PF03465">
    <property type="entry name" value="eRF1_3"/>
    <property type="match status" value="1"/>
</dbReference>
<proteinExistence type="inferred from homology"/>
<comment type="cofactor">
    <cofactor evidence="1">
        <name>a divalent metal cation</name>
        <dbReference type="ChEBI" id="CHEBI:60240"/>
    </cofactor>
</comment>
<dbReference type="InterPro" id="IPR058547">
    <property type="entry name" value="Pelota_N"/>
</dbReference>